<organism evidence="6 7">
    <name type="scientific">Advenella kashmirensis</name>
    <dbReference type="NCBI Taxonomy" id="310575"/>
    <lineage>
        <taxon>Bacteria</taxon>
        <taxon>Pseudomonadati</taxon>
        <taxon>Pseudomonadota</taxon>
        <taxon>Betaproteobacteria</taxon>
        <taxon>Burkholderiales</taxon>
        <taxon>Alcaligenaceae</taxon>
    </lineage>
</organism>
<evidence type="ECO:0000313" key="7">
    <source>
        <dbReference type="Proteomes" id="UP000264036"/>
    </source>
</evidence>
<dbReference type="PANTHER" id="PTHR30126">
    <property type="entry name" value="HTH-TYPE TRANSCRIPTIONAL REGULATOR"/>
    <property type="match status" value="1"/>
</dbReference>
<keyword evidence="3" id="KW-0238">DNA-binding</keyword>
<dbReference type="Pfam" id="PF03466">
    <property type="entry name" value="LysR_substrate"/>
    <property type="match status" value="1"/>
</dbReference>
<dbReference type="GO" id="GO:0000976">
    <property type="term" value="F:transcription cis-regulatory region binding"/>
    <property type="evidence" value="ECO:0007669"/>
    <property type="project" value="TreeGrafter"/>
</dbReference>
<protein>
    <submittedName>
        <fullName evidence="6">LysR family transcriptional regulator</fullName>
    </submittedName>
</protein>
<dbReference type="Gene3D" id="1.10.10.10">
    <property type="entry name" value="Winged helix-like DNA-binding domain superfamily/Winged helix DNA-binding domain"/>
    <property type="match status" value="1"/>
</dbReference>
<dbReference type="SUPFAM" id="SSF46785">
    <property type="entry name" value="Winged helix' DNA-binding domain"/>
    <property type="match status" value="1"/>
</dbReference>
<feature type="domain" description="HTH lysR-type" evidence="5">
    <location>
        <begin position="4"/>
        <end position="61"/>
    </location>
</feature>
<gene>
    <name evidence="6" type="ORF">DD666_14195</name>
</gene>
<dbReference type="AlphaFoldDB" id="A0A356LJ60"/>
<evidence type="ECO:0000256" key="3">
    <source>
        <dbReference type="ARBA" id="ARBA00023125"/>
    </source>
</evidence>
<dbReference type="PRINTS" id="PR00039">
    <property type="entry name" value="HTHLYSR"/>
</dbReference>
<evidence type="ECO:0000256" key="4">
    <source>
        <dbReference type="ARBA" id="ARBA00023163"/>
    </source>
</evidence>
<dbReference type="EMBL" id="DOEK01000029">
    <property type="protein sequence ID" value="HBP30555.1"/>
    <property type="molecule type" value="Genomic_DNA"/>
</dbReference>
<comment type="caution">
    <text evidence="6">The sequence shown here is derived from an EMBL/GenBank/DDBJ whole genome shotgun (WGS) entry which is preliminary data.</text>
</comment>
<dbReference type="Gene3D" id="3.40.190.290">
    <property type="match status" value="1"/>
</dbReference>
<evidence type="ECO:0000256" key="1">
    <source>
        <dbReference type="ARBA" id="ARBA00009437"/>
    </source>
</evidence>
<evidence type="ECO:0000256" key="2">
    <source>
        <dbReference type="ARBA" id="ARBA00023015"/>
    </source>
</evidence>
<keyword evidence="2" id="KW-0805">Transcription regulation</keyword>
<accession>A0A356LJ60</accession>
<dbReference type="GO" id="GO:0003700">
    <property type="term" value="F:DNA-binding transcription factor activity"/>
    <property type="evidence" value="ECO:0007669"/>
    <property type="project" value="InterPro"/>
</dbReference>
<dbReference type="Proteomes" id="UP000264036">
    <property type="component" value="Unassembled WGS sequence"/>
</dbReference>
<dbReference type="InterPro" id="IPR000847">
    <property type="entry name" value="LysR_HTH_N"/>
</dbReference>
<reference evidence="6 7" key="1">
    <citation type="journal article" date="2018" name="Nat. Biotechnol.">
        <title>A standardized bacterial taxonomy based on genome phylogeny substantially revises the tree of life.</title>
        <authorList>
            <person name="Parks D.H."/>
            <person name="Chuvochina M."/>
            <person name="Waite D.W."/>
            <person name="Rinke C."/>
            <person name="Skarshewski A."/>
            <person name="Chaumeil P.A."/>
            <person name="Hugenholtz P."/>
        </authorList>
    </citation>
    <scope>NUCLEOTIDE SEQUENCE [LARGE SCALE GENOMIC DNA]</scope>
    <source>
        <strain evidence="6">UBA10707</strain>
    </source>
</reference>
<dbReference type="PANTHER" id="PTHR30126:SF94">
    <property type="entry name" value="LYSR FAMILY TRANSCRIPTIONAL REGULATOR"/>
    <property type="match status" value="1"/>
</dbReference>
<dbReference type="InterPro" id="IPR036390">
    <property type="entry name" value="WH_DNA-bd_sf"/>
</dbReference>
<dbReference type="InterPro" id="IPR005119">
    <property type="entry name" value="LysR_subst-bd"/>
</dbReference>
<keyword evidence="4" id="KW-0804">Transcription</keyword>
<dbReference type="PROSITE" id="PS50931">
    <property type="entry name" value="HTH_LYSR"/>
    <property type="match status" value="1"/>
</dbReference>
<evidence type="ECO:0000259" key="5">
    <source>
        <dbReference type="PROSITE" id="PS50931"/>
    </source>
</evidence>
<comment type="similarity">
    <text evidence="1">Belongs to the LysR transcriptional regulatory family.</text>
</comment>
<sequence length="299" mass="33168">MASFSPKQLDVFISIARLGSVKAAADSLHLTQPAASMALAELEKQLSGPLFDRDKGRLYLNEKGRRLLPLAQEIIERMIEFRQRADDQADVLTGEFRIGASNTVGNYRVGDLLSGFVLNNDRVTVYLNVANTDEIVRQIVDHSIDVACVEGAVHHEAIESVHWMDDSLCVCTRPDHPLAAIANLQPADFIDARWILRERGSATRLVSDVELDKLPQAKVVMELGQIEAIKQAVIAGLGIAFLPQVAVTHAVSSGRLALLHTPFLNLTRQLSIIYHRSRYQGRLMRSFLDSVRSSVRPEQ</sequence>
<dbReference type="Pfam" id="PF00126">
    <property type="entry name" value="HTH_1"/>
    <property type="match status" value="1"/>
</dbReference>
<name>A0A356LJ60_9BURK</name>
<proteinExistence type="inferred from homology"/>
<evidence type="ECO:0000313" key="6">
    <source>
        <dbReference type="EMBL" id="HBP30555.1"/>
    </source>
</evidence>
<dbReference type="SUPFAM" id="SSF53850">
    <property type="entry name" value="Periplasmic binding protein-like II"/>
    <property type="match status" value="1"/>
</dbReference>
<dbReference type="InterPro" id="IPR036388">
    <property type="entry name" value="WH-like_DNA-bd_sf"/>
</dbReference>